<sequence length="117" mass="12590">MKLRLQSVLLLAWASGIMAHPAPPSTSDQSLGSRQVNQCGPLCTRCTFLCLQGDGLCATNCEADFGREFCDDARRSNGGEDFCPQSRNPAACTGCRMCFGTCGRGREECVRECASLD</sequence>
<proteinExistence type="predicted"/>
<accession>A0AAW0R590</accession>
<name>A0AAW0R590_9PEZI</name>
<gene>
    <name evidence="2" type="ORF">PG999_004076</name>
</gene>
<dbReference type="Proteomes" id="UP001392437">
    <property type="component" value="Unassembled WGS sequence"/>
</dbReference>
<comment type="caution">
    <text evidence="2">The sequence shown here is derived from an EMBL/GenBank/DDBJ whole genome shotgun (WGS) entry which is preliminary data.</text>
</comment>
<keyword evidence="3" id="KW-1185">Reference proteome</keyword>
<evidence type="ECO:0000313" key="2">
    <source>
        <dbReference type="EMBL" id="KAK8124158.1"/>
    </source>
</evidence>
<dbReference type="AlphaFoldDB" id="A0AAW0R590"/>
<evidence type="ECO:0000313" key="3">
    <source>
        <dbReference type="Proteomes" id="UP001392437"/>
    </source>
</evidence>
<organism evidence="2 3">
    <name type="scientific">Apiospora kogelbergensis</name>
    <dbReference type="NCBI Taxonomy" id="1337665"/>
    <lineage>
        <taxon>Eukaryota</taxon>
        <taxon>Fungi</taxon>
        <taxon>Dikarya</taxon>
        <taxon>Ascomycota</taxon>
        <taxon>Pezizomycotina</taxon>
        <taxon>Sordariomycetes</taxon>
        <taxon>Xylariomycetidae</taxon>
        <taxon>Amphisphaeriales</taxon>
        <taxon>Apiosporaceae</taxon>
        <taxon>Apiospora</taxon>
    </lineage>
</organism>
<feature type="signal peptide" evidence="1">
    <location>
        <begin position="1"/>
        <end position="19"/>
    </location>
</feature>
<reference evidence="2 3" key="1">
    <citation type="submission" date="2023-01" db="EMBL/GenBank/DDBJ databases">
        <title>Analysis of 21 Apiospora genomes using comparative genomics revels a genus with tremendous synthesis potential of carbohydrate active enzymes and secondary metabolites.</title>
        <authorList>
            <person name="Sorensen T."/>
        </authorList>
    </citation>
    <scope>NUCLEOTIDE SEQUENCE [LARGE SCALE GENOMIC DNA]</scope>
    <source>
        <strain evidence="2 3">CBS 117206</strain>
    </source>
</reference>
<evidence type="ECO:0000256" key="1">
    <source>
        <dbReference type="SAM" id="SignalP"/>
    </source>
</evidence>
<keyword evidence="1" id="KW-0732">Signal</keyword>
<dbReference type="EMBL" id="JAQQWP010000003">
    <property type="protein sequence ID" value="KAK8124158.1"/>
    <property type="molecule type" value="Genomic_DNA"/>
</dbReference>
<feature type="chain" id="PRO_5043519489" evidence="1">
    <location>
        <begin position="20"/>
        <end position="117"/>
    </location>
</feature>
<protein>
    <submittedName>
        <fullName evidence="2">Uncharacterized protein</fullName>
    </submittedName>
</protein>